<proteinExistence type="predicted"/>
<protein>
    <submittedName>
        <fullName evidence="2">Uncharacterized protein</fullName>
    </submittedName>
</protein>
<keyword evidence="3" id="KW-1185">Reference proteome</keyword>
<feature type="region of interest" description="Disordered" evidence="1">
    <location>
        <begin position="1"/>
        <end position="63"/>
    </location>
</feature>
<feature type="compositionally biased region" description="Basic and acidic residues" evidence="1">
    <location>
        <begin position="41"/>
        <end position="55"/>
    </location>
</feature>
<name>A0ABZ0TRB2_9SPHI</name>
<organism evidence="2 3">
    <name type="scientific">Mucilaginibacter sabulilitoris</name>
    <dbReference type="NCBI Taxonomy" id="1173583"/>
    <lineage>
        <taxon>Bacteria</taxon>
        <taxon>Pseudomonadati</taxon>
        <taxon>Bacteroidota</taxon>
        <taxon>Sphingobacteriia</taxon>
        <taxon>Sphingobacteriales</taxon>
        <taxon>Sphingobacteriaceae</taxon>
        <taxon>Mucilaginibacter</taxon>
    </lineage>
</organism>
<dbReference type="Proteomes" id="UP001324380">
    <property type="component" value="Chromosome"/>
</dbReference>
<dbReference type="EMBL" id="CP139558">
    <property type="protein sequence ID" value="WPU95668.1"/>
    <property type="molecule type" value="Genomic_DNA"/>
</dbReference>
<feature type="compositionally biased region" description="Acidic residues" evidence="1">
    <location>
        <begin position="12"/>
        <end position="22"/>
    </location>
</feature>
<evidence type="ECO:0000313" key="2">
    <source>
        <dbReference type="EMBL" id="WPU95668.1"/>
    </source>
</evidence>
<evidence type="ECO:0000313" key="3">
    <source>
        <dbReference type="Proteomes" id="UP001324380"/>
    </source>
</evidence>
<gene>
    <name evidence="2" type="ORF">SNE25_09075</name>
</gene>
<sequence length="63" mass="6838">MNEQKKPKEQTDELGSDLETGEEVNATIEQQGDDAAAGIPRDTDAASHEQEKNDDNQELQGAP</sequence>
<evidence type="ECO:0000256" key="1">
    <source>
        <dbReference type="SAM" id="MobiDB-lite"/>
    </source>
</evidence>
<dbReference type="RefSeq" id="WP_321564774.1">
    <property type="nucleotide sequence ID" value="NZ_CP139558.1"/>
</dbReference>
<accession>A0ABZ0TRB2</accession>
<reference evidence="2 3" key="1">
    <citation type="submission" date="2023-11" db="EMBL/GenBank/DDBJ databases">
        <title>Analysis of the Genomes of Mucilaginibacter gossypii cycad 4 and M. sabulilitoris SNA2: microbes with the potential for plant growth promotion.</title>
        <authorList>
            <person name="Hirsch A.M."/>
            <person name="Humm E."/>
            <person name="Rubbi M."/>
            <person name="Del Vecchio G."/>
            <person name="Ha S.M."/>
            <person name="Pellegrini M."/>
            <person name="Gunsalus R.P."/>
        </authorList>
    </citation>
    <scope>NUCLEOTIDE SEQUENCE [LARGE SCALE GENOMIC DNA]</scope>
    <source>
        <strain evidence="2 3">SNA2</strain>
    </source>
</reference>
<feature type="compositionally biased region" description="Basic and acidic residues" evidence="1">
    <location>
        <begin position="1"/>
        <end position="11"/>
    </location>
</feature>